<reference evidence="5 6" key="1">
    <citation type="journal article" date="2015" name="Int. J. Syst. Evol. Microbiol.">
        <title>Carboxylicivirga linearis sp. nov., isolated from a sea cucumber culture pond.</title>
        <authorList>
            <person name="Wang F.Q."/>
            <person name="Zhou Y.X."/>
            <person name="Lin X.Z."/>
            <person name="Chen G.J."/>
            <person name="Du Z.J."/>
        </authorList>
    </citation>
    <scope>NUCLEOTIDE SEQUENCE [LARGE SCALE GENOMIC DNA]</scope>
    <source>
        <strain evidence="5 6">FB218</strain>
    </source>
</reference>
<organism evidence="5 6">
    <name type="scientific">Carboxylicivirga linearis</name>
    <dbReference type="NCBI Taxonomy" id="1628157"/>
    <lineage>
        <taxon>Bacteria</taxon>
        <taxon>Pseudomonadati</taxon>
        <taxon>Bacteroidota</taxon>
        <taxon>Bacteroidia</taxon>
        <taxon>Marinilabiliales</taxon>
        <taxon>Marinilabiliaceae</taxon>
        <taxon>Carboxylicivirga</taxon>
    </lineage>
</organism>
<evidence type="ECO:0000256" key="1">
    <source>
        <dbReference type="ARBA" id="ARBA00023015"/>
    </source>
</evidence>
<keyword evidence="3" id="KW-0804">Transcription</keyword>
<evidence type="ECO:0000313" key="6">
    <source>
        <dbReference type="Proteomes" id="UP000708576"/>
    </source>
</evidence>
<dbReference type="Proteomes" id="UP000708576">
    <property type="component" value="Unassembled WGS sequence"/>
</dbReference>
<dbReference type="Pfam" id="PF00196">
    <property type="entry name" value="GerE"/>
    <property type="match status" value="1"/>
</dbReference>
<dbReference type="InterPro" id="IPR016032">
    <property type="entry name" value="Sig_transdc_resp-reg_C-effctor"/>
</dbReference>
<comment type="caution">
    <text evidence="5">The sequence shown here is derived from an EMBL/GenBank/DDBJ whole genome shotgun (WGS) entry which is preliminary data.</text>
</comment>
<keyword evidence="6" id="KW-1185">Reference proteome</keyword>
<dbReference type="CDD" id="cd06170">
    <property type="entry name" value="LuxR_C_like"/>
    <property type="match status" value="1"/>
</dbReference>
<evidence type="ECO:0000259" key="4">
    <source>
        <dbReference type="PROSITE" id="PS50043"/>
    </source>
</evidence>
<dbReference type="InterPro" id="IPR000792">
    <property type="entry name" value="Tscrpt_reg_LuxR_C"/>
</dbReference>
<feature type="domain" description="HTH luxR-type" evidence="4">
    <location>
        <begin position="119"/>
        <end position="184"/>
    </location>
</feature>
<proteinExistence type="predicted"/>
<dbReference type="InterPro" id="IPR011006">
    <property type="entry name" value="CheY-like_superfamily"/>
</dbReference>
<dbReference type="Gene3D" id="1.10.10.10">
    <property type="entry name" value="Winged helix-like DNA-binding domain superfamily/Winged helix DNA-binding domain"/>
    <property type="match status" value="1"/>
</dbReference>
<evidence type="ECO:0000256" key="2">
    <source>
        <dbReference type="ARBA" id="ARBA00023125"/>
    </source>
</evidence>
<sequence length="192" mass="21533">MVNVLIIDPSYIVASGLASLLNQLKEVHQVKITDNGIDCLHIIQQLEADIIFINTAVLTSEQYNEFKQLISKDILVSYLLYSALPDDVSGNQFSIVQSKASMVDKLQEMVLEVTKNKSEEDQTEELSPREKSILKCVALGLTNKEIGEREYISTHTVISHRKNITRKLGIKTVSGLTVYAIINNIIQMNDIK</sequence>
<dbReference type="PRINTS" id="PR00038">
    <property type="entry name" value="HTHLUXR"/>
</dbReference>
<dbReference type="PANTHER" id="PTHR44688">
    <property type="entry name" value="DNA-BINDING TRANSCRIPTIONAL ACTIVATOR DEVR_DOSR"/>
    <property type="match status" value="1"/>
</dbReference>
<dbReference type="SUPFAM" id="SSF52172">
    <property type="entry name" value="CheY-like"/>
    <property type="match status" value="1"/>
</dbReference>
<dbReference type="SMART" id="SM00421">
    <property type="entry name" value="HTH_LUXR"/>
    <property type="match status" value="1"/>
</dbReference>
<evidence type="ECO:0000256" key="3">
    <source>
        <dbReference type="ARBA" id="ARBA00023163"/>
    </source>
</evidence>
<accession>A0ABS5K264</accession>
<gene>
    <name evidence="5" type="ORF">KEM10_20110</name>
</gene>
<dbReference type="EMBL" id="JAGUCO010000026">
    <property type="protein sequence ID" value="MBS2100601.1"/>
    <property type="molecule type" value="Genomic_DNA"/>
</dbReference>
<dbReference type="SUPFAM" id="SSF46894">
    <property type="entry name" value="C-terminal effector domain of the bipartite response regulators"/>
    <property type="match status" value="1"/>
</dbReference>
<evidence type="ECO:0000313" key="5">
    <source>
        <dbReference type="EMBL" id="MBS2100601.1"/>
    </source>
</evidence>
<dbReference type="RefSeq" id="WP_212218764.1">
    <property type="nucleotide sequence ID" value="NZ_JAGUCO010000026.1"/>
</dbReference>
<protein>
    <submittedName>
        <fullName evidence="5">Response regulator transcription factor</fullName>
    </submittedName>
</protein>
<keyword evidence="1" id="KW-0805">Transcription regulation</keyword>
<dbReference type="InterPro" id="IPR036388">
    <property type="entry name" value="WH-like_DNA-bd_sf"/>
</dbReference>
<keyword evidence="2" id="KW-0238">DNA-binding</keyword>
<dbReference type="PROSITE" id="PS50043">
    <property type="entry name" value="HTH_LUXR_2"/>
    <property type="match status" value="1"/>
</dbReference>
<dbReference type="PANTHER" id="PTHR44688:SF16">
    <property type="entry name" value="DNA-BINDING TRANSCRIPTIONAL ACTIVATOR DEVR_DOSR"/>
    <property type="match status" value="1"/>
</dbReference>
<name>A0ABS5K264_9BACT</name>